<sequence>MAAELEETTMTAKDATRAISARDAPSLAVFFRNLFDPAASRAGPQHVCLKRAFALLESRWSLDAEEGTYQLPTTGHHEPAVPFGESFLSPEVFVSVVAFLDVPQTMQSARTSKAWWRNAAAHVDLTNLRPRSPIYGTSLWGGPSVARPRGLKWNDILIHLRHIKNTNPRRAVRRLTFNSSTKLGSLSNLSSATTGLLTHIDFSRSRRDVDFDQLGVQLPGLRGLAVQSLSYYTAARDQAWTKSLAKLISTVSLESLRLRHTGLDDSSLAVLAGAGDSLLRCTFSGGSAIIEEGMAVLGAAAPRLETLAVHHVRVTNSGWEKFGKARLASKRHLISVHITPASAAHVPSKATRAVLLRAVTKSLVFSLGGRSSSGGSSSSSSSSDAPASQPVLIDCKGSKVGVAEAPGKLQFDSASNYWGSWKATDL</sequence>
<reference evidence="2 3" key="1">
    <citation type="journal article" date="2010" name="Nature">
        <title>The Ectocarpus genome and the independent evolution of multicellularity in brown algae.</title>
        <authorList>
            <person name="Cock J.M."/>
            <person name="Sterck L."/>
            <person name="Rouze P."/>
            <person name="Scornet D."/>
            <person name="Allen A.E."/>
            <person name="Amoutzias G."/>
            <person name="Anthouard V."/>
            <person name="Artiguenave F."/>
            <person name="Aury J.M."/>
            <person name="Badger J.H."/>
            <person name="Beszteri B."/>
            <person name="Billiau K."/>
            <person name="Bonnet E."/>
            <person name="Bothwell J.H."/>
            <person name="Bowler C."/>
            <person name="Boyen C."/>
            <person name="Brownlee C."/>
            <person name="Carrano C.J."/>
            <person name="Charrier B."/>
            <person name="Cho G.Y."/>
            <person name="Coelho S.M."/>
            <person name="Collen J."/>
            <person name="Corre E."/>
            <person name="Da Silva C."/>
            <person name="Delage L."/>
            <person name="Delaroque N."/>
            <person name="Dittami S.M."/>
            <person name="Doulbeau S."/>
            <person name="Elias M."/>
            <person name="Farnham G."/>
            <person name="Gachon C.M."/>
            <person name="Gschloessl B."/>
            <person name="Heesch S."/>
            <person name="Jabbari K."/>
            <person name="Jubin C."/>
            <person name="Kawai H."/>
            <person name="Kimura K."/>
            <person name="Kloareg B."/>
            <person name="Kupper F.C."/>
            <person name="Lang D."/>
            <person name="Le Bail A."/>
            <person name="Leblanc C."/>
            <person name="Lerouge P."/>
            <person name="Lohr M."/>
            <person name="Lopez P.J."/>
            <person name="Martens C."/>
            <person name="Maumus F."/>
            <person name="Michel G."/>
            <person name="Miranda-Saavedra D."/>
            <person name="Morales J."/>
            <person name="Moreau H."/>
            <person name="Motomura T."/>
            <person name="Nagasato C."/>
            <person name="Napoli C.A."/>
            <person name="Nelson D.R."/>
            <person name="Nyvall-Collen P."/>
            <person name="Peters A.F."/>
            <person name="Pommier C."/>
            <person name="Potin P."/>
            <person name="Poulain J."/>
            <person name="Quesneville H."/>
            <person name="Read B."/>
            <person name="Rensing S.A."/>
            <person name="Ritter A."/>
            <person name="Rousvoal S."/>
            <person name="Samanta M."/>
            <person name="Samson G."/>
            <person name="Schroeder D.C."/>
            <person name="Segurens B."/>
            <person name="Strittmatter M."/>
            <person name="Tonon T."/>
            <person name="Tregear J.W."/>
            <person name="Valentin K."/>
            <person name="von Dassow P."/>
            <person name="Yamagishi T."/>
            <person name="Van de Peer Y."/>
            <person name="Wincker P."/>
        </authorList>
    </citation>
    <scope>NUCLEOTIDE SEQUENCE [LARGE SCALE GENOMIC DNA]</scope>
    <source>
        <strain evidence="3">Ec32 / CCAP1310/4</strain>
    </source>
</reference>
<gene>
    <name evidence="2" type="ORF">Esi_0035_0094</name>
</gene>
<dbReference type="SUPFAM" id="SSF52047">
    <property type="entry name" value="RNI-like"/>
    <property type="match status" value="1"/>
</dbReference>
<feature type="compositionally biased region" description="Low complexity" evidence="1">
    <location>
        <begin position="368"/>
        <end position="383"/>
    </location>
</feature>
<evidence type="ECO:0000256" key="1">
    <source>
        <dbReference type="SAM" id="MobiDB-lite"/>
    </source>
</evidence>
<organism evidence="2 3">
    <name type="scientific">Ectocarpus siliculosus</name>
    <name type="common">Brown alga</name>
    <name type="synonym">Conferva siliculosa</name>
    <dbReference type="NCBI Taxonomy" id="2880"/>
    <lineage>
        <taxon>Eukaryota</taxon>
        <taxon>Sar</taxon>
        <taxon>Stramenopiles</taxon>
        <taxon>Ochrophyta</taxon>
        <taxon>PX clade</taxon>
        <taxon>Phaeophyceae</taxon>
        <taxon>Ectocarpales</taxon>
        <taxon>Ectocarpaceae</taxon>
        <taxon>Ectocarpus</taxon>
    </lineage>
</organism>
<dbReference type="InParanoid" id="D7FYV1"/>
<dbReference type="AlphaFoldDB" id="D7FYV1"/>
<accession>D7FYV1</accession>
<protein>
    <submittedName>
        <fullName evidence="2">Uncharacterized protein</fullName>
    </submittedName>
</protein>
<keyword evidence="3" id="KW-1185">Reference proteome</keyword>
<dbReference type="EMBL" id="FN649758">
    <property type="protein sequence ID" value="CBJ26593.1"/>
    <property type="molecule type" value="Genomic_DNA"/>
</dbReference>
<feature type="region of interest" description="Disordered" evidence="1">
    <location>
        <begin position="368"/>
        <end position="390"/>
    </location>
</feature>
<dbReference type="OrthoDB" id="10483426at2759"/>
<evidence type="ECO:0000313" key="2">
    <source>
        <dbReference type="EMBL" id="CBJ26593.1"/>
    </source>
</evidence>
<evidence type="ECO:0000313" key="3">
    <source>
        <dbReference type="Proteomes" id="UP000002630"/>
    </source>
</evidence>
<name>D7FYV1_ECTSI</name>
<dbReference type="Proteomes" id="UP000002630">
    <property type="component" value="Linkage Group LG33"/>
</dbReference>
<dbReference type="Gene3D" id="3.80.10.10">
    <property type="entry name" value="Ribonuclease Inhibitor"/>
    <property type="match status" value="1"/>
</dbReference>
<proteinExistence type="predicted"/>
<dbReference type="InterPro" id="IPR032675">
    <property type="entry name" value="LRR_dom_sf"/>
</dbReference>
<dbReference type="EMBL" id="FN648542">
    <property type="protein sequence ID" value="CBJ26593.1"/>
    <property type="molecule type" value="Genomic_DNA"/>
</dbReference>